<dbReference type="InterPro" id="IPR006696">
    <property type="entry name" value="DUF423"/>
</dbReference>
<evidence type="ECO:0000256" key="3">
    <source>
        <dbReference type="ARBA" id="ARBA00022692"/>
    </source>
</evidence>
<evidence type="ECO:0000313" key="7">
    <source>
        <dbReference type="EMBL" id="PJJ75872.1"/>
    </source>
</evidence>
<accession>A0A2M9CVD6</accession>
<comment type="caution">
    <text evidence="7">The sequence shown here is derived from an EMBL/GenBank/DDBJ whole genome shotgun (WGS) entry which is preliminary data.</text>
</comment>
<evidence type="ECO:0000256" key="4">
    <source>
        <dbReference type="ARBA" id="ARBA00022989"/>
    </source>
</evidence>
<evidence type="ECO:0000256" key="1">
    <source>
        <dbReference type="ARBA" id="ARBA00004141"/>
    </source>
</evidence>
<dbReference type="OrthoDB" id="9802121at2"/>
<sequence length="134" mass="14806">MTAKLTLFISCLFGALSVALGAFGAHILKSLLTDDQLNIYETAVRYQFYHSLALLATGVLMLYGQTHAYRLMWSSASAYAFLIGLILFCGSLYLIISLQYHHLSVPWWVGVLTPIGGLSFILGWIFLALSVLKV</sequence>
<feature type="transmembrane region" description="Helical" evidence="6">
    <location>
        <begin position="48"/>
        <end position="64"/>
    </location>
</feature>
<dbReference type="EMBL" id="PGFG01000001">
    <property type="protein sequence ID" value="PJJ75872.1"/>
    <property type="molecule type" value="Genomic_DNA"/>
</dbReference>
<dbReference type="Proteomes" id="UP000230000">
    <property type="component" value="Unassembled WGS sequence"/>
</dbReference>
<reference evidence="7 8" key="1">
    <citation type="submission" date="2017-11" db="EMBL/GenBank/DDBJ databases">
        <title>Genomic Encyclopedia of Archaeal and Bacterial Type Strains, Phase II (KMG-II): From Individual Species to Whole Genera.</title>
        <authorList>
            <person name="Goeker M."/>
        </authorList>
    </citation>
    <scope>NUCLEOTIDE SEQUENCE [LARGE SCALE GENOMIC DNA]</scope>
    <source>
        <strain evidence="7 8">DSM 27268</strain>
    </source>
</reference>
<dbReference type="Pfam" id="PF04241">
    <property type="entry name" value="DUF423"/>
    <property type="match status" value="1"/>
</dbReference>
<keyword evidence="8" id="KW-1185">Reference proteome</keyword>
<dbReference type="RefSeq" id="WP_100314424.1">
    <property type="nucleotide sequence ID" value="NZ_PGFG01000001.1"/>
</dbReference>
<dbReference type="PANTHER" id="PTHR43461:SF1">
    <property type="entry name" value="TRANSMEMBRANE PROTEIN 256"/>
    <property type="match status" value="1"/>
</dbReference>
<keyword evidence="3 6" id="KW-0812">Transmembrane</keyword>
<dbReference type="GO" id="GO:0005886">
    <property type="term" value="C:plasma membrane"/>
    <property type="evidence" value="ECO:0007669"/>
    <property type="project" value="TreeGrafter"/>
</dbReference>
<proteinExistence type="inferred from homology"/>
<dbReference type="AlphaFoldDB" id="A0A2M9CVD6"/>
<comment type="similarity">
    <text evidence="2">Belongs to the UPF0382 family.</text>
</comment>
<organism evidence="7 8">
    <name type="scientific">Thermoflavifilum aggregans</name>
    <dbReference type="NCBI Taxonomy" id="454188"/>
    <lineage>
        <taxon>Bacteria</taxon>
        <taxon>Pseudomonadati</taxon>
        <taxon>Bacteroidota</taxon>
        <taxon>Chitinophagia</taxon>
        <taxon>Chitinophagales</taxon>
        <taxon>Chitinophagaceae</taxon>
        <taxon>Thermoflavifilum</taxon>
    </lineage>
</organism>
<evidence type="ECO:0000256" key="6">
    <source>
        <dbReference type="SAM" id="Phobius"/>
    </source>
</evidence>
<feature type="transmembrane region" description="Helical" evidence="6">
    <location>
        <begin position="108"/>
        <end position="132"/>
    </location>
</feature>
<keyword evidence="5 6" id="KW-0472">Membrane</keyword>
<protein>
    <submittedName>
        <fullName evidence="7">Uncharacterized membrane protein YgdD (TMEM256/DUF423 family)</fullName>
    </submittedName>
</protein>
<gene>
    <name evidence="7" type="ORF">BXY57_1466</name>
</gene>
<evidence type="ECO:0000313" key="8">
    <source>
        <dbReference type="Proteomes" id="UP000230000"/>
    </source>
</evidence>
<name>A0A2M9CVD6_9BACT</name>
<comment type="subcellular location">
    <subcellularLocation>
        <location evidence="1">Membrane</location>
        <topology evidence="1">Multi-pass membrane protein</topology>
    </subcellularLocation>
</comment>
<keyword evidence="4 6" id="KW-1133">Transmembrane helix</keyword>
<evidence type="ECO:0000256" key="5">
    <source>
        <dbReference type="ARBA" id="ARBA00023136"/>
    </source>
</evidence>
<feature type="transmembrane region" description="Helical" evidence="6">
    <location>
        <begin position="76"/>
        <end position="96"/>
    </location>
</feature>
<evidence type="ECO:0000256" key="2">
    <source>
        <dbReference type="ARBA" id="ARBA00009694"/>
    </source>
</evidence>
<dbReference type="PANTHER" id="PTHR43461">
    <property type="entry name" value="TRANSMEMBRANE PROTEIN 256"/>
    <property type="match status" value="1"/>
</dbReference>